<reference evidence="12" key="1">
    <citation type="submission" date="2025-08" db="UniProtKB">
        <authorList>
            <consortium name="RefSeq"/>
        </authorList>
    </citation>
    <scope>IDENTIFICATION</scope>
</reference>
<sequence>MATANGSLCNISGSVSENGSCIGCMESDIEQGTVKAIQAWIAYLLIPINLISIFANLFVIVAVTRTSHLQEPAPKLIANLAVADFIICVRIVFIAPMTFLIEFPPKIICFGYCAVVTLLALASTNSLIAINVDKYIAILRPLHYYQIVTPRVILLMVVLAWSFAVFLSVSSLIGNRWQPDQLCIYDIVSSKRAVISGSVFTVMCVIAIAFIYAYMMMIAKHHQRQIHQKPSNSGSQEAGATGKSFSAELAKHLKLAKTFGIVVGAFGVCWTPHFILMLLSVPDVYHDTLGVATGFGYMMADTNSFMNFFIYASKNSQFRAAFRAVLPSRGHSRRVYCPTLLELSRLFHPFD</sequence>
<dbReference type="SUPFAM" id="SSF81321">
    <property type="entry name" value="Family A G protein-coupled receptor-like"/>
    <property type="match status" value="1"/>
</dbReference>
<evidence type="ECO:0000256" key="2">
    <source>
        <dbReference type="ARBA" id="ARBA00022475"/>
    </source>
</evidence>
<evidence type="ECO:0000256" key="4">
    <source>
        <dbReference type="ARBA" id="ARBA00022989"/>
    </source>
</evidence>
<dbReference type="CDD" id="cd00637">
    <property type="entry name" value="7tm_classA_rhodopsin-like"/>
    <property type="match status" value="1"/>
</dbReference>
<feature type="domain" description="G-protein coupled receptors family 1 profile" evidence="10">
    <location>
        <begin position="55"/>
        <end position="311"/>
    </location>
</feature>
<name>A0ABM1EL63_PRICU</name>
<dbReference type="Gene3D" id="1.20.1070.10">
    <property type="entry name" value="Rhodopsin 7-helix transmembrane proteins"/>
    <property type="match status" value="1"/>
</dbReference>
<feature type="transmembrane region" description="Helical" evidence="9">
    <location>
        <begin position="259"/>
        <end position="279"/>
    </location>
</feature>
<dbReference type="Pfam" id="PF00001">
    <property type="entry name" value="7tm_1"/>
    <property type="match status" value="1"/>
</dbReference>
<accession>A0ABM1EL63</accession>
<feature type="transmembrane region" description="Helical" evidence="9">
    <location>
        <begin position="76"/>
        <end position="101"/>
    </location>
</feature>
<evidence type="ECO:0000259" key="10">
    <source>
        <dbReference type="PROSITE" id="PS50262"/>
    </source>
</evidence>
<keyword evidence="11" id="KW-1185">Reference proteome</keyword>
<evidence type="ECO:0000256" key="3">
    <source>
        <dbReference type="ARBA" id="ARBA00022692"/>
    </source>
</evidence>
<keyword evidence="6 9" id="KW-0472">Membrane</keyword>
<evidence type="ECO:0000313" key="12">
    <source>
        <dbReference type="RefSeq" id="XP_014672934.1"/>
    </source>
</evidence>
<dbReference type="InterPro" id="IPR050569">
    <property type="entry name" value="TAAR"/>
</dbReference>
<feature type="transmembrane region" description="Helical" evidence="9">
    <location>
        <begin position="291"/>
        <end position="313"/>
    </location>
</feature>
<dbReference type="PROSITE" id="PS50262">
    <property type="entry name" value="G_PROTEIN_RECEP_F1_2"/>
    <property type="match status" value="1"/>
</dbReference>
<dbReference type="PANTHER" id="PTHR24249:SF406">
    <property type="entry name" value="G-PROTEIN COUPLED RECEPTORS FAMILY 1 PROFILE DOMAIN-CONTAINING PROTEIN"/>
    <property type="match status" value="1"/>
</dbReference>
<dbReference type="PANTHER" id="PTHR24249">
    <property type="entry name" value="HISTAMINE RECEPTOR-RELATED G-PROTEIN COUPLED RECEPTOR"/>
    <property type="match status" value="1"/>
</dbReference>
<evidence type="ECO:0000256" key="7">
    <source>
        <dbReference type="ARBA" id="ARBA00023170"/>
    </source>
</evidence>
<keyword evidence="8" id="KW-0807">Transducer</keyword>
<feature type="transmembrane region" description="Helical" evidence="9">
    <location>
        <begin position="40"/>
        <end position="64"/>
    </location>
</feature>
<dbReference type="SMART" id="SM01381">
    <property type="entry name" value="7TM_GPCR_Srsx"/>
    <property type="match status" value="1"/>
</dbReference>
<evidence type="ECO:0000256" key="5">
    <source>
        <dbReference type="ARBA" id="ARBA00023040"/>
    </source>
</evidence>
<evidence type="ECO:0000256" key="9">
    <source>
        <dbReference type="SAM" id="Phobius"/>
    </source>
</evidence>
<dbReference type="RefSeq" id="XP_014672934.1">
    <property type="nucleotide sequence ID" value="XM_014817448.1"/>
</dbReference>
<protein>
    <submittedName>
        <fullName evidence="12">5-hydroxytryptamine receptor-like</fullName>
    </submittedName>
</protein>
<dbReference type="Proteomes" id="UP000695022">
    <property type="component" value="Unplaced"/>
</dbReference>
<evidence type="ECO:0000256" key="8">
    <source>
        <dbReference type="ARBA" id="ARBA00023224"/>
    </source>
</evidence>
<keyword evidence="2" id="KW-1003">Cell membrane</keyword>
<feature type="transmembrane region" description="Helical" evidence="9">
    <location>
        <begin position="193"/>
        <end position="215"/>
    </location>
</feature>
<keyword evidence="5" id="KW-0297">G-protein coupled receptor</keyword>
<keyword evidence="7" id="KW-0675">Receptor</keyword>
<dbReference type="InterPro" id="IPR000276">
    <property type="entry name" value="GPCR_Rhodpsn"/>
</dbReference>
<keyword evidence="4 9" id="KW-1133">Transmembrane helix</keyword>
<evidence type="ECO:0000256" key="6">
    <source>
        <dbReference type="ARBA" id="ARBA00023136"/>
    </source>
</evidence>
<evidence type="ECO:0000256" key="1">
    <source>
        <dbReference type="ARBA" id="ARBA00004651"/>
    </source>
</evidence>
<feature type="transmembrane region" description="Helical" evidence="9">
    <location>
        <begin position="107"/>
        <end position="132"/>
    </location>
</feature>
<organism evidence="11 12">
    <name type="scientific">Priapulus caudatus</name>
    <name type="common">Priapulid worm</name>
    <dbReference type="NCBI Taxonomy" id="37621"/>
    <lineage>
        <taxon>Eukaryota</taxon>
        <taxon>Metazoa</taxon>
        <taxon>Ecdysozoa</taxon>
        <taxon>Scalidophora</taxon>
        <taxon>Priapulida</taxon>
        <taxon>Priapulimorpha</taxon>
        <taxon>Priapulimorphida</taxon>
        <taxon>Priapulidae</taxon>
        <taxon>Priapulus</taxon>
    </lineage>
</organism>
<feature type="transmembrane region" description="Helical" evidence="9">
    <location>
        <begin position="152"/>
        <end position="173"/>
    </location>
</feature>
<keyword evidence="3 9" id="KW-0812">Transmembrane</keyword>
<proteinExistence type="predicted"/>
<dbReference type="GeneID" id="106813325"/>
<evidence type="ECO:0000313" key="11">
    <source>
        <dbReference type="Proteomes" id="UP000695022"/>
    </source>
</evidence>
<comment type="subcellular location">
    <subcellularLocation>
        <location evidence="1">Cell membrane</location>
        <topology evidence="1">Multi-pass membrane protein</topology>
    </subcellularLocation>
</comment>
<dbReference type="InterPro" id="IPR017452">
    <property type="entry name" value="GPCR_Rhodpsn_7TM"/>
</dbReference>
<gene>
    <name evidence="12" type="primary">LOC106813325</name>
</gene>
<dbReference type="PRINTS" id="PR00237">
    <property type="entry name" value="GPCRRHODOPSN"/>
</dbReference>